<evidence type="ECO:0000259" key="2">
    <source>
        <dbReference type="PROSITE" id="PS51742"/>
    </source>
</evidence>
<reference evidence="4" key="1">
    <citation type="journal article" date="2020" name="bioRxiv">
        <title>A rank-normalized archaeal taxonomy based on genome phylogeny resolves widespread incomplete and uneven classifications.</title>
        <authorList>
            <person name="Rinke C."/>
            <person name="Chuvochina M."/>
            <person name="Mussig A.J."/>
            <person name="Chaumeil P.-A."/>
            <person name="Waite D.W."/>
            <person name="Whitman W.B."/>
            <person name="Parks D.H."/>
            <person name="Hugenholtz P."/>
        </authorList>
    </citation>
    <scope>NUCLEOTIDE SEQUENCE [LARGE SCALE GENOMIC DNA]</scope>
</reference>
<dbReference type="Pfam" id="PF03479">
    <property type="entry name" value="PCC"/>
    <property type="match status" value="1"/>
</dbReference>
<dbReference type="InterPro" id="IPR005175">
    <property type="entry name" value="PPC_dom"/>
</dbReference>
<sequence length="150" mass="16255">MRRQLAKKACKKRQEKEGNFKKKEGERIAEIKILKLKDGEDVLESLGEFALKNSINHALIKEASGKVRDFEISGFAGKGSIENTADKSPREVLAVSGQITVSKGIPNIHLKVSVSRPGLSAVSGLLLRGKAADSLEIALQKSETGKIIYA</sequence>
<gene>
    <name evidence="3" type="ORF">HA222_01010</name>
</gene>
<feature type="region of interest" description="Disordered" evidence="1">
    <location>
        <begin position="1"/>
        <end position="21"/>
    </location>
</feature>
<evidence type="ECO:0000313" key="4">
    <source>
        <dbReference type="Proteomes" id="UP000590964"/>
    </source>
</evidence>
<dbReference type="Gene3D" id="3.30.1330.80">
    <property type="entry name" value="Hypothetical protein, similar to alpha- acetolactate decarboxylase, domain 2"/>
    <property type="match status" value="1"/>
</dbReference>
<dbReference type="PROSITE" id="PS51742">
    <property type="entry name" value="PPC"/>
    <property type="match status" value="1"/>
</dbReference>
<dbReference type="CDD" id="cd11378">
    <property type="entry name" value="DUF296"/>
    <property type="match status" value="1"/>
</dbReference>
<dbReference type="GO" id="GO:0003677">
    <property type="term" value="F:DNA binding"/>
    <property type="evidence" value="ECO:0007669"/>
    <property type="project" value="UniProtKB-KW"/>
</dbReference>
<evidence type="ECO:0000313" key="3">
    <source>
        <dbReference type="EMBL" id="HIH21228.1"/>
    </source>
</evidence>
<keyword evidence="3" id="KW-0238">DNA-binding</keyword>
<proteinExistence type="predicted"/>
<dbReference type="AlphaFoldDB" id="A0A7J4JU73"/>
<comment type="caution">
    <text evidence="3">The sequence shown here is derived from an EMBL/GenBank/DDBJ whole genome shotgun (WGS) entry which is preliminary data.</text>
</comment>
<accession>A0A7J4JU73</accession>
<feature type="domain" description="PPC" evidence="2">
    <location>
        <begin position="26"/>
        <end position="150"/>
    </location>
</feature>
<dbReference type="SUPFAM" id="SSF117856">
    <property type="entry name" value="AF0104/ALDC/Ptd012-like"/>
    <property type="match status" value="1"/>
</dbReference>
<protein>
    <submittedName>
        <fullName evidence="3">DNA-binding protein</fullName>
    </submittedName>
</protein>
<dbReference type="EMBL" id="DUFW01000017">
    <property type="protein sequence ID" value="HIH21228.1"/>
    <property type="molecule type" value="Genomic_DNA"/>
</dbReference>
<organism evidence="3 4">
    <name type="scientific">Candidatus Iainarchaeum sp</name>
    <dbReference type="NCBI Taxonomy" id="3101447"/>
    <lineage>
        <taxon>Archaea</taxon>
        <taxon>Candidatus Iainarchaeota</taxon>
        <taxon>Candidatus Iainarchaeia</taxon>
        <taxon>Candidatus Iainarchaeales</taxon>
        <taxon>Candidatus Iainarchaeaceae</taxon>
        <taxon>Candidatus Iainarchaeum</taxon>
    </lineage>
</organism>
<dbReference type="Proteomes" id="UP000590964">
    <property type="component" value="Unassembled WGS sequence"/>
</dbReference>
<feature type="compositionally biased region" description="Basic and acidic residues" evidence="1">
    <location>
        <begin position="12"/>
        <end position="21"/>
    </location>
</feature>
<feature type="compositionally biased region" description="Basic residues" evidence="1">
    <location>
        <begin position="1"/>
        <end position="11"/>
    </location>
</feature>
<evidence type="ECO:0000256" key="1">
    <source>
        <dbReference type="SAM" id="MobiDB-lite"/>
    </source>
</evidence>
<name>A0A7J4JU73_9ARCH</name>